<evidence type="ECO:0000256" key="3">
    <source>
        <dbReference type="ARBA" id="ARBA00022989"/>
    </source>
</evidence>
<feature type="region of interest" description="Disordered" evidence="5">
    <location>
        <begin position="1"/>
        <end position="22"/>
    </location>
</feature>
<feature type="domain" description="Amino acid permease/ SLC12A" evidence="6">
    <location>
        <begin position="43"/>
        <end position="84"/>
    </location>
</feature>
<proteinExistence type="predicted"/>
<evidence type="ECO:0000259" key="6">
    <source>
        <dbReference type="Pfam" id="PF00324"/>
    </source>
</evidence>
<keyword evidence="3" id="KW-1133">Transmembrane helix</keyword>
<dbReference type="AlphaFoldDB" id="A0A0B2WX03"/>
<dbReference type="GO" id="GO:0015171">
    <property type="term" value="F:amino acid transmembrane transporter activity"/>
    <property type="evidence" value="ECO:0007669"/>
    <property type="project" value="TreeGrafter"/>
</dbReference>
<dbReference type="GO" id="GO:0016020">
    <property type="term" value="C:membrane"/>
    <property type="evidence" value="ECO:0007669"/>
    <property type="project" value="UniProtKB-SubCell"/>
</dbReference>
<gene>
    <name evidence="7" type="ORF">MAM_04351</name>
</gene>
<dbReference type="Pfam" id="PF00324">
    <property type="entry name" value="AA_permease"/>
    <property type="match status" value="1"/>
</dbReference>
<keyword evidence="4" id="KW-0472">Membrane</keyword>
<dbReference type="STRING" id="1081103.A0A0B2WX03"/>
<accession>A0A0B2WX03</accession>
<dbReference type="HOGENOM" id="CLU_2513093_0_0_1"/>
<evidence type="ECO:0000256" key="1">
    <source>
        <dbReference type="ARBA" id="ARBA00004141"/>
    </source>
</evidence>
<organism evidence="7 8">
    <name type="scientific">Metarhizium album (strain ARSEF 1941)</name>
    <dbReference type="NCBI Taxonomy" id="1081103"/>
    <lineage>
        <taxon>Eukaryota</taxon>
        <taxon>Fungi</taxon>
        <taxon>Dikarya</taxon>
        <taxon>Ascomycota</taxon>
        <taxon>Pezizomycotina</taxon>
        <taxon>Sordariomycetes</taxon>
        <taxon>Hypocreomycetidae</taxon>
        <taxon>Hypocreales</taxon>
        <taxon>Clavicipitaceae</taxon>
        <taxon>Metarhizium</taxon>
    </lineage>
</organism>
<dbReference type="PANTHER" id="PTHR43341">
    <property type="entry name" value="AMINO ACID PERMEASE"/>
    <property type="match status" value="1"/>
</dbReference>
<dbReference type="EMBL" id="AZHE01000009">
    <property type="protein sequence ID" value="KHN97962.1"/>
    <property type="molecule type" value="Genomic_DNA"/>
</dbReference>
<evidence type="ECO:0000256" key="2">
    <source>
        <dbReference type="ARBA" id="ARBA00022692"/>
    </source>
</evidence>
<keyword evidence="2" id="KW-0812">Transmembrane</keyword>
<feature type="compositionally biased region" description="Basic and acidic residues" evidence="5">
    <location>
        <begin position="1"/>
        <end position="10"/>
    </location>
</feature>
<dbReference type="InterPro" id="IPR004841">
    <property type="entry name" value="AA-permease/SLC12A_dom"/>
</dbReference>
<reference evidence="7 8" key="1">
    <citation type="journal article" date="2014" name="Proc. Natl. Acad. Sci. U.S.A.">
        <title>Trajectory and genomic determinants of fungal-pathogen speciation and host adaptation.</title>
        <authorList>
            <person name="Hu X."/>
            <person name="Xiao G."/>
            <person name="Zheng P."/>
            <person name="Shang Y."/>
            <person name="Su Y."/>
            <person name="Zhang X."/>
            <person name="Liu X."/>
            <person name="Zhan S."/>
            <person name="St Leger R.J."/>
            <person name="Wang C."/>
        </authorList>
    </citation>
    <scope>NUCLEOTIDE SEQUENCE [LARGE SCALE GENOMIC DNA]</scope>
    <source>
        <strain evidence="7 8">ARSEF 1941</strain>
    </source>
</reference>
<dbReference type="GeneID" id="63738806"/>
<keyword evidence="8" id="KW-1185">Reference proteome</keyword>
<comment type="subcellular location">
    <subcellularLocation>
        <location evidence="1">Membrane</location>
        <topology evidence="1">Multi-pass membrane protein</topology>
    </subcellularLocation>
</comment>
<dbReference type="PANTHER" id="PTHR43341:SF39">
    <property type="entry name" value="AMINO ACID TRANSPORTER (EUROFUNG)-RELATED"/>
    <property type="match status" value="1"/>
</dbReference>
<evidence type="ECO:0000313" key="7">
    <source>
        <dbReference type="EMBL" id="KHN97962.1"/>
    </source>
</evidence>
<dbReference type="RefSeq" id="XP_040679028.1">
    <property type="nucleotide sequence ID" value="XM_040823149.1"/>
</dbReference>
<comment type="caution">
    <text evidence="7">The sequence shown here is derived from an EMBL/GenBank/DDBJ whole genome shotgun (WGS) entry which is preliminary data.</text>
</comment>
<name>A0A0B2WX03_METAS</name>
<evidence type="ECO:0000256" key="5">
    <source>
        <dbReference type="SAM" id="MobiDB-lite"/>
    </source>
</evidence>
<sequence>MADIESKSHPPDAPPDGAARSIETGVSIRIRYGETRRGLPPGHVQLMAITGSIGTALFVGIGGRLSQSGPLSLLLAFTLWGTLFI</sequence>
<dbReference type="OrthoDB" id="3900342at2759"/>
<dbReference type="InterPro" id="IPR050524">
    <property type="entry name" value="APC_YAT"/>
</dbReference>
<protein>
    <submittedName>
        <fullName evidence="7">Proline permease</fullName>
    </submittedName>
</protein>
<dbReference type="Proteomes" id="UP000030816">
    <property type="component" value="Unassembled WGS sequence"/>
</dbReference>
<evidence type="ECO:0000313" key="8">
    <source>
        <dbReference type="Proteomes" id="UP000030816"/>
    </source>
</evidence>
<evidence type="ECO:0000256" key="4">
    <source>
        <dbReference type="ARBA" id="ARBA00023136"/>
    </source>
</evidence>